<feature type="region of interest" description="Disordered" evidence="1">
    <location>
        <begin position="384"/>
        <end position="434"/>
    </location>
</feature>
<reference evidence="2 3" key="1">
    <citation type="submission" date="2024-02" db="EMBL/GenBank/DDBJ databases">
        <authorList>
            <person name="Chen Y."/>
            <person name="Shah S."/>
            <person name="Dougan E. K."/>
            <person name="Thang M."/>
            <person name="Chan C."/>
        </authorList>
    </citation>
    <scope>NUCLEOTIDE SEQUENCE [LARGE SCALE GENOMIC DNA]</scope>
</reference>
<sequence>MSVLDTVQETLFQQFLAGADPSRRLEVAGDASSVSSRVEDLPWWKYQRAIALWYCEWLDTYYDSGERRFLWRDELTQGFEAANLEELKEAAQRMRLDLPEHEEITAEPLTGEAAPPCEASEVETETHGALGDDGDWHVAALAAAVEDEDDLAWRRDELTGHFTHWAPEVGRLFLWQEDPGVLYEYLPENTRQPGSRGRARYAARWALAPALALTAADASRGSARLVLSSLRLGSVECQEEPCWELPGLQPAHARVFLQENTWWLEALHEDAETLLNGQRLQTGAAQRIMAPALLRLGAEEFFVDLPETPAGAAPSAEPAAERAAPRAPVVSRSFVPRQEDERPLPPLTGTARAKELNRALRRLVCGGAGQINELDRCGAAARAERYEDRAEKRRRLHPVEWEPPAPGPTSAAPNREAEALPLPVPVQVRRFTEA</sequence>
<dbReference type="SUPFAM" id="SSF49879">
    <property type="entry name" value="SMAD/FHA domain"/>
    <property type="match status" value="1"/>
</dbReference>
<evidence type="ECO:0008006" key="4">
    <source>
        <dbReference type="Google" id="ProtNLM"/>
    </source>
</evidence>
<dbReference type="Proteomes" id="UP001642484">
    <property type="component" value="Unassembled WGS sequence"/>
</dbReference>
<dbReference type="InterPro" id="IPR008984">
    <property type="entry name" value="SMAD_FHA_dom_sf"/>
</dbReference>
<proteinExistence type="predicted"/>
<evidence type="ECO:0000313" key="2">
    <source>
        <dbReference type="EMBL" id="CAK9108359.1"/>
    </source>
</evidence>
<gene>
    <name evidence="2" type="ORF">CCMP2556_LOCUS50506</name>
</gene>
<evidence type="ECO:0000256" key="1">
    <source>
        <dbReference type="SAM" id="MobiDB-lite"/>
    </source>
</evidence>
<dbReference type="EMBL" id="CAXAMN010027095">
    <property type="protein sequence ID" value="CAK9108359.1"/>
    <property type="molecule type" value="Genomic_DNA"/>
</dbReference>
<protein>
    <recommendedName>
        <fullName evidence="4">FHA domain-containing protein</fullName>
    </recommendedName>
</protein>
<feature type="compositionally biased region" description="Low complexity" evidence="1">
    <location>
        <begin position="309"/>
        <end position="318"/>
    </location>
</feature>
<organism evidence="2 3">
    <name type="scientific">Durusdinium trenchii</name>
    <dbReference type="NCBI Taxonomy" id="1381693"/>
    <lineage>
        <taxon>Eukaryota</taxon>
        <taxon>Sar</taxon>
        <taxon>Alveolata</taxon>
        <taxon>Dinophyceae</taxon>
        <taxon>Suessiales</taxon>
        <taxon>Symbiodiniaceae</taxon>
        <taxon>Durusdinium</taxon>
    </lineage>
</organism>
<comment type="caution">
    <text evidence="2">The sequence shown here is derived from an EMBL/GenBank/DDBJ whole genome shotgun (WGS) entry which is preliminary data.</text>
</comment>
<name>A0ABP0S7P8_9DINO</name>
<accession>A0ABP0S7P8</accession>
<dbReference type="CDD" id="cd00060">
    <property type="entry name" value="FHA"/>
    <property type="match status" value="1"/>
</dbReference>
<feature type="region of interest" description="Disordered" evidence="1">
    <location>
        <begin position="309"/>
        <end position="330"/>
    </location>
</feature>
<keyword evidence="3" id="KW-1185">Reference proteome</keyword>
<evidence type="ECO:0000313" key="3">
    <source>
        <dbReference type="Proteomes" id="UP001642484"/>
    </source>
</evidence>